<dbReference type="PANTHER" id="PTHR23150">
    <property type="entry name" value="SULFATASE MODIFYING FACTOR 1, 2"/>
    <property type="match status" value="1"/>
</dbReference>
<dbReference type="PROSITE" id="PS50104">
    <property type="entry name" value="TIR"/>
    <property type="match status" value="1"/>
</dbReference>
<dbReference type="InterPro" id="IPR042095">
    <property type="entry name" value="SUMF_sf"/>
</dbReference>
<dbReference type="SUPFAM" id="SSF52200">
    <property type="entry name" value="Toll/Interleukin receptor TIR domain"/>
    <property type="match status" value="1"/>
</dbReference>
<dbReference type="Pfam" id="PF03781">
    <property type="entry name" value="FGE-sulfatase"/>
    <property type="match status" value="1"/>
</dbReference>
<sequence>MKDKNPLQRRICMAKVFLSYSSHDRSFVVALAEELVRAEHHVWLDIWRISGRVPFWEEIKEGIEQCTHFVFAISPDSISSGSGARIELDHAAGLPPERRPVIVPILVRETDFSSLPITISPGRLHIHDFVHKPYDAMLSNVLHALADRNSNSKAHSAFSQEQRRYALRFAEALALIRDGAYEQAIENLKALAAAGYQPRFFSLQTVIEHAERSLYQVRRRQEAQQAYEEIAALSQVNLDLAISAWREFRSNYPEYLDDPLDLNYQLRPRQKQALHLKDVSDFLPDFTWCGVTAGHVLIESATDPRKCNPIGSGGGLFKVAAFKIAQTPITNAQYQVFLEAPDGYRDIRWWTYSLHATAWRRKRPHPNRVTSSGDRLPRTRVSWFDAVAFCIWLSHRTGRRITLPTEIQWQRAAQGDDNLKYPYGNRFDPKRCNTRESGIGAPTPVDAYPNGRSPFGVLDMHGNVWEWCLTEWQTDETHLDGHNPRVLRGGSWSSEGALVNNFYRYQNIPGIELDSIGFRPVLLPD</sequence>
<feature type="domain" description="TIR" evidence="1">
    <location>
        <begin position="12"/>
        <end position="137"/>
    </location>
</feature>
<dbReference type="InterPro" id="IPR016187">
    <property type="entry name" value="CTDL_fold"/>
</dbReference>
<dbReference type="GO" id="GO:0120147">
    <property type="term" value="F:formylglycine-generating oxidase activity"/>
    <property type="evidence" value="ECO:0007669"/>
    <property type="project" value="TreeGrafter"/>
</dbReference>
<evidence type="ECO:0000313" key="2">
    <source>
        <dbReference type="EMBL" id="PJF37172.1"/>
    </source>
</evidence>
<name>A0A2M8PI00_9CHLR</name>
<dbReference type="EMBL" id="PGTM01000012">
    <property type="protein sequence ID" value="PJF37172.1"/>
    <property type="molecule type" value="Genomic_DNA"/>
</dbReference>
<dbReference type="Proteomes" id="UP000229681">
    <property type="component" value="Unassembled WGS sequence"/>
</dbReference>
<organism evidence="2 3">
    <name type="scientific">Candidatus Thermofonsia Clade 1 bacterium</name>
    <dbReference type="NCBI Taxonomy" id="2364210"/>
    <lineage>
        <taxon>Bacteria</taxon>
        <taxon>Bacillati</taxon>
        <taxon>Chloroflexota</taxon>
        <taxon>Candidatus Thermofontia</taxon>
        <taxon>Candidatus Thermofonsia Clade 1</taxon>
    </lineage>
</organism>
<proteinExistence type="predicted"/>
<dbReference type="Gene3D" id="3.90.1580.10">
    <property type="entry name" value="paralog of FGE (formylglycine-generating enzyme)"/>
    <property type="match status" value="1"/>
</dbReference>
<evidence type="ECO:0000259" key="1">
    <source>
        <dbReference type="PROSITE" id="PS50104"/>
    </source>
</evidence>
<dbReference type="AlphaFoldDB" id="A0A2M8PI00"/>
<dbReference type="SMART" id="SM00255">
    <property type="entry name" value="TIR"/>
    <property type="match status" value="1"/>
</dbReference>
<dbReference type="SUPFAM" id="SSF56436">
    <property type="entry name" value="C-type lectin-like"/>
    <property type="match status" value="1"/>
</dbReference>
<dbReference type="Gene3D" id="3.40.50.10140">
    <property type="entry name" value="Toll/interleukin-1 receptor homology (TIR) domain"/>
    <property type="match status" value="1"/>
</dbReference>
<dbReference type="GO" id="GO:0007165">
    <property type="term" value="P:signal transduction"/>
    <property type="evidence" value="ECO:0007669"/>
    <property type="project" value="InterPro"/>
</dbReference>
<gene>
    <name evidence="2" type="ORF">CUN49_01770</name>
</gene>
<comment type="caution">
    <text evidence="2">The sequence shown here is derived from an EMBL/GenBank/DDBJ whole genome shotgun (WGS) entry which is preliminary data.</text>
</comment>
<evidence type="ECO:0000313" key="3">
    <source>
        <dbReference type="Proteomes" id="UP000229681"/>
    </source>
</evidence>
<accession>A0A2M8PI00</accession>
<dbReference type="InterPro" id="IPR035897">
    <property type="entry name" value="Toll_tir_struct_dom_sf"/>
</dbReference>
<dbReference type="PANTHER" id="PTHR23150:SF19">
    <property type="entry name" value="FORMYLGLYCINE-GENERATING ENZYME"/>
    <property type="match status" value="1"/>
</dbReference>
<dbReference type="Pfam" id="PF13676">
    <property type="entry name" value="TIR_2"/>
    <property type="match status" value="1"/>
</dbReference>
<reference evidence="2 3" key="1">
    <citation type="submission" date="2017-11" db="EMBL/GenBank/DDBJ databases">
        <title>Evolution of Phototrophy in the Chloroflexi Phylum Driven by Horizontal Gene Transfer.</title>
        <authorList>
            <person name="Ward L.M."/>
            <person name="Hemp J."/>
            <person name="Shih P.M."/>
            <person name="Mcglynn S.E."/>
            <person name="Fischer W."/>
        </authorList>
    </citation>
    <scope>NUCLEOTIDE SEQUENCE [LARGE SCALE GENOMIC DNA]</scope>
    <source>
        <strain evidence="2">JP3_13</strain>
    </source>
</reference>
<dbReference type="InterPro" id="IPR000157">
    <property type="entry name" value="TIR_dom"/>
</dbReference>
<dbReference type="InterPro" id="IPR005532">
    <property type="entry name" value="SUMF_dom"/>
</dbReference>
<protein>
    <recommendedName>
        <fullName evidence="1">TIR domain-containing protein</fullName>
    </recommendedName>
</protein>
<dbReference type="InterPro" id="IPR051043">
    <property type="entry name" value="Sulfatase_Mod_Factor_Kinase"/>
</dbReference>